<keyword evidence="10" id="KW-0067">ATP-binding</keyword>
<comment type="similarity">
    <text evidence="3">Belongs to the ribose-phosphate pyrophosphokinase family.</text>
</comment>
<comment type="pathway">
    <text evidence="2">Metabolic intermediate biosynthesis; 5-phospho-alpha-D-ribose 1-diphosphate biosynthesis; 5-phospho-alpha-D-ribose 1-diphosphate from D-ribose 5-phosphate (route I): step 1/1.</text>
</comment>
<feature type="domain" description="Ribose-phosphate pyrophosphokinase N-terminal" evidence="14">
    <location>
        <begin position="4"/>
        <end position="120"/>
    </location>
</feature>
<evidence type="ECO:0000256" key="6">
    <source>
        <dbReference type="ARBA" id="ARBA00022723"/>
    </source>
</evidence>
<dbReference type="Pfam" id="PF14572">
    <property type="entry name" value="Pribosyl_synth"/>
    <property type="match status" value="1"/>
</dbReference>
<comment type="function">
    <text evidence="1">Catalyzes the synthesis of phosphoribosylpyrophosphate (PRPP) that is essential for nucleotide synthesis.</text>
</comment>
<evidence type="ECO:0000313" key="15">
    <source>
        <dbReference type="EMBL" id="KFO19284.1"/>
    </source>
</evidence>
<keyword evidence="5" id="KW-0808">Transferase</keyword>
<dbReference type="InterPro" id="IPR000842">
    <property type="entry name" value="PRib_PP_synth_CS"/>
</dbReference>
<dbReference type="InterPro" id="IPR005946">
    <property type="entry name" value="Rib-P_diPkinase"/>
</dbReference>
<dbReference type="GO" id="GO:0016301">
    <property type="term" value="F:kinase activity"/>
    <property type="evidence" value="ECO:0007669"/>
    <property type="project" value="UniProtKB-KW"/>
</dbReference>
<dbReference type="Pfam" id="PF13793">
    <property type="entry name" value="Pribosyltran_N"/>
    <property type="match status" value="1"/>
</dbReference>
<name>A0A091CKT3_FUKDA</name>
<protein>
    <recommendedName>
        <fullName evidence="4">ribose-phosphate diphosphokinase</fullName>
        <ecNumber evidence="4">2.7.6.1</ecNumber>
    </recommendedName>
</protein>
<reference evidence="15 16" key="1">
    <citation type="submission" date="2013-11" db="EMBL/GenBank/DDBJ databases">
        <title>The Damaraland mole rat (Fukomys damarensis) genome and evolution of African mole rats.</title>
        <authorList>
            <person name="Gladyshev V.N."/>
            <person name="Fang X."/>
        </authorList>
    </citation>
    <scope>NUCLEOTIDE SEQUENCE [LARGE SCALE GENOMIC DNA]</scope>
    <source>
        <tissue evidence="15">Liver</tissue>
    </source>
</reference>
<dbReference type="InterPro" id="IPR029057">
    <property type="entry name" value="PRTase-like"/>
</dbReference>
<dbReference type="EC" id="2.7.6.1" evidence="4"/>
<dbReference type="GO" id="GO:0005737">
    <property type="term" value="C:cytoplasm"/>
    <property type="evidence" value="ECO:0007669"/>
    <property type="project" value="TreeGrafter"/>
</dbReference>
<dbReference type="CDD" id="cd06223">
    <property type="entry name" value="PRTases_typeI"/>
    <property type="match status" value="1"/>
</dbReference>
<dbReference type="GO" id="GO:0002189">
    <property type="term" value="C:ribose phosphate diphosphokinase complex"/>
    <property type="evidence" value="ECO:0007669"/>
    <property type="project" value="TreeGrafter"/>
</dbReference>
<evidence type="ECO:0000256" key="13">
    <source>
        <dbReference type="ARBA" id="ARBA00049535"/>
    </source>
</evidence>
<evidence type="ECO:0000256" key="5">
    <source>
        <dbReference type="ARBA" id="ARBA00022679"/>
    </source>
</evidence>
<keyword evidence="7" id="KW-0545">Nucleotide biosynthesis</keyword>
<dbReference type="FunFam" id="3.40.50.2020:FF:000011">
    <property type="entry name" value="Putative ribose-phosphate pyrophosphokinase 1"/>
    <property type="match status" value="1"/>
</dbReference>
<evidence type="ECO:0000256" key="8">
    <source>
        <dbReference type="ARBA" id="ARBA00022741"/>
    </source>
</evidence>
<evidence type="ECO:0000256" key="1">
    <source>
        <dbReference type="ARBA" id="ARBA00003018"/>
    </source>
</evidence>
<keyword evidence="6" id="KW-0479">Metal-binding</keyword>
<keyword evidence="16" id="KW-1185">Reference proteome</keyword>
<dbReference type="Gene3D" id="3.40.50.2020">
    <property type="match status" value="2"/>
</dbReference>
<dbReference type="GO" id="GO:0000287">
    <property type="term" value="F:magnesium ion binding"/>
    <property type="evidence" value="ECO:0007669"/>
    <property type="project" value="InterPro"/>
</dbReference>
<evidence type="ECO:0000256" key="11">
    <source>
        <dbReference type="ARBA" id="ARBA00022842"/>
    </source>
</evidence>
<organism evidence="15 16">
    <name type="scientific">Fukomys damarensis</name>
    <name type="common">Damaraland mole rat</name>
    <name type="synonym">Cryptomys damarensis</name>
    <dbReference type="NCBI Taxonomy" id="885580"/>
    <lineage>
        <taxon>Eukaryota</taxon>
        <taxon>Metazoa</taxon>
        <taxon>Chordata</taxon>
        <taxon>Craniata</taxon>
        <taxon>Vertebrata</taxon>
        <taxon>Euteleostomi</taxon>
        <taxon>Mammalia</taxon>
        <taxon>Eutheria</taxon>
        <taxon>Euarchontoglires</taxon>
        <taxon>Glires</taxon>
        <taxon>Rodentia</taxon>
        <taxon>Hystricomorpha</taxon>
        <taxon>Bathyergidae</taxon>
        <taxon>Fukomys</taxon>
    </lineage>
</organism>
<evidence type="ECO:0000256" key="2">
    <source>
        <dbReference type="ARBA" id="ARBA00004996"/>
    </source>
</evidence>
<evidence type="ECO:0000256" key="10">
    <source>
        <dbReference type="ARBA" id="ARBA00022840"/>
    </source>
</evidence>
<evidence type="ECO:0000256" key="3">
    <source>
        <dbReference type="ARBA" id="ARBA00006478"/>
    </source>
</evidence>
<evidence type="ECO:0000256" key="9">
    <source>
        <dbReference type="ARBA" id="ARBA00022777"/>
    </source>
</evidence>
<dbReference type="FunFam" id="3.40.50.2020:FF:000005">
    <property type="entry name" value="Ribose-phosphate pyrophosphokinase 1"/>
    <property type="match status" value="1"/>
</dbReference>
<evidence type="ECO:0000256" key="4">
    <source>
        <dbReference type="ARBA" id="ARBA00013247"/>
    </source>
</evidence>
<comment type="catalytic activity">
    <reaction evidence="13">
        <text>D-ribose 5-phosphate + ATP = 5-phospho-alpha-D-ribose 1-diphosphate + AMP + H(+)</text>
        <dbReference type="Rhea" id="RHEA:15609"/>
        <dbReference type="ChEBI" id="CHEBI:15378"/>
        <dbReference type="ChEBI" id="CHEBI:30616"/>
        <dbReference type="ChEBI" id="CHEBI:58017"/>
        <dbReference type="ChEBI" id="CHEBI:78346"/>
        <dbReference type="ChEBI" id="CHEBI:456215"/>
        <dbReference type="EC" id="2.7.6.1"/>
    </reaction>
</comment>
<evidence type="ECO:0000256" key="7">
    <source>
        <dbReference type="ARBA" id="ARBA00022727"/>
    </source>
</evidence>
<evidence type="ECO:0000313" key="16">
    <source>
        <dbReference type="Proteomes" id="UP000028990"/>
    </source>
</evidence>
<dbReference type="GO" id="GO:0004749">
    <property type="term" value="F:ribose phosphate diphosphokinase activity"/>
    <property type="evidence" value="ECO:0007669"/>
    <property type="project" value="UniProtKB-EC"/>
</dbReference>
<dbReference type="InterPro" id="IPR029099">
    <property type="entry name" value="Pribosyltran_N"/>
</dbReference>
<comment type="subunit">
    <text evidence="12">Homodimer. The active form is probably a hexamer composed of 3 homodimers.</text>
</comment>
<accession>A0A091CKT3</accession>
<keyword evidence="8" id="KW-0547">Nucleotide-binding</keyword>
<dbReference type="Proteomes" id="UP000028990">
    <property type="component" value="Unassembled WGS sequence"/>
</dbReference>
<evidence type="ECO:0000256" key="12">
    <source>
        <dbReference type="ARBA" id="ARBA00026067"/>
    </source>
</evidence>
<dbReference type="AlphaFoldDB" id="A0A091CKT3"/>
<dbReference type="GO" id="GO:0006164">
    <property type="term" value="P:purine nucleotide biosynthetic process"/>
    <property type="evidence" value="ECO:0007669"/>
    <property type="project" value="TreeGrafter"/>
</dbReference>
<evidence type="ECO:0000259" key="14">
    <source>
        <dbReference type="Pfam" id="PF13793"/>
    </source>
</evidence>
<keyword evidence="9 15" id="KW-0418">Kinase</keyword>
<proteinExistence type="inferred from homology"/>
<dbReference type="GO" id="GO:0005524">
    <property type="term" value="F:ATP binding"/>
    <property type="evidence" value="ECO:0007669"/>
    <property type="project" value="UniProtKB-KW"/>
</dbReference>
<keyword evidence="11" id="KW-0460">Magnesium</keyword>
<dbReference type="EMBL" id="KN125118">
    <property type="protein sequence ID" value="KFO19284.1"/>
    <property type="molecule type" value="Genomic_DNA"/>
</dbReference>
<dbReference type="STRING" id="885580.ENSFDAP00000023380"/>
<dbReference type="NCBIfam" id="TIGR01251">
    <property type="entry name" value="ribP_PPkin"/>
    <property type="match status" value="2"/>
</dbReference>
<dbReference type="PANTHER" id="PTHR10210:SF32">
    <property type="entry name" value="RIBOSE-PHOSPHATE PYROPHOSPHOKINASE 2"/>
    <property type="match status" value="1"/>
</dbReference>
<dbReference type="GO" id="GO:0009156">
    <property type="term" value="P:ribonucleoside monophosphate biosynthetic process"/>
    <property type="evidence" value="ECO:0007669"/>
    <property type="project" value="InterPro"/>
</dbReference>
<dbReference type="PROSITE" id="PS00114">
    <property type="entry name" value="PRPP_SYNTHASE"/>
    <property type="match status" value="1"/>
</dbReference>
<dbReference type="PANTHER" id="PTHR10210">
    <property type="entry name" value="RIBOSE-PHOSPHATE DIPHOSPHOKINASE FAMILY MEMBER"/>
    <property type="match status" value="1"/>
</dbReference>
<sequence length="407" mass="45107">MPNIVLFSGSSHQDLSQRVADRLGLELGKVITKKFSNQETSVEIGESVRGEDVYIIQSGCGEINDNLMELLIMINACKIASSSRVTAVIPCFPYARQDKKDKSRAPISAKLVANMLSVAGADHIITMDLHASQIQGFFDIPVDNLYAEPAVLQWIRENITEWKNCIIVSPDAGGAKRLPAQKRRKKWAMQLVVGLCQLQEVAMDRKETQVCERRQQFACKEPPFEQRWGGKQQGVIGPFPVWDGHRNALGEHIKVNSCRVVSCLRMVTSIADRLNVEFALIHKERKKANEVDRMVLVGDVKGRVAILVDDMADTCGTICFAADKLLSAGATRVYAILTHGIFSGPAISRINNAAFEAVVVTNTIPQEDKMKHCTKIQVIDISMILAEAIRRTHNGESVSYLFSHVPL</sequence>
<dbReference type="InterPro" id="IPR000836">
    <property type="entry name" value="PRTase_dom"/>
</dbReference>
<gene>
    <name evidence="15" type="ORF">H920_19329</name>
</gene>
<dbReference type="eggNOG" id="KOG1448">
    <property type="taxonomic scope" value="Eukaryota"/>
</dbReference>
<dbReference type="UniPathway" id="UPA00087">
    <property type="reaction ID" value="UER00172"/>
</dbReference>
<dbReference type="GO" id="GO:0006015">
    <property type="term" value="P:5-phosphoribose 1-diphosphate biosynthetic process"/>
    <property type="evidence" value="ECO:0007669"/>
    <property type="project" value="UniProtKB-UniPathway"/>
</dbReference>
<dbReference type="SMART" id="SM01400">
    <property type="entry name" value="Pribosyltran_N"/>
    <property type="match status" value="1"/>
</dbReference>
<dbReference type="SUPFAM" id="SSF53271">
    <property type="entry name" value="PRTase-like"/>
    <property type="match status" value="2"/>
</dbReference>